<evidence type="ECO:0000256" key="16">
    <source>
        <dbReference type="ARBA" id="ARBA00047899"/>
    </source>
</evidence>
<evidence type="ECO:0000256" key="17">
    <source>
        <dbReference type="ARBA" id="ARBA00048679"/>
    </source>
</evidence>
<dbReference type="GO" id="GO:0035556">
    <property type="term" value="P:intracellular signal transduction"/>
    <property type="evidence" value="ECO:0007669"/>
    <property type="project" value="TreeGrafter"/>
</dbReference>
<keyword evidence="7" id="KW-0963">Cytoplasm</keyword>
<evidence type="ECO:0000256" key="2">
    <source>
        <dbReference type="ARBA" id="ARBA00004123"/>
    </source>
</evidence>
<feature type="binding site" evidence="21">
    <location>
        <position position="986"/>
    </location>
    <ligand>
        <name>ATP</name>
        <dbReference type="ChEBI" id="CHEBI:30616"/>
    </ligand>
</feature>
<dbReference type="PROSITE" id="PS50011">
    <property type="entry name" value="PROTEIN_KINASE_DOM"/>
    <property type="match status" value="1"/>
</dbReference>
<dbReference type="FunFam" id="3.30.200.20:FF:000409">
    <property type="entry name" value="serine/threonine-protein kinase haspin"/>
    <property type="match status" value="1"/>
</dbReference>
<comment type="cofactor">
    <cofactor evidence="1">
        <name>Mg(2+)</name>
        <dbReference type="ChEBI" id="CHEBI:18420"/>
    </cofactor>
</comment>
<dbReference type="PANTHER" id="PTHR24419:SF18">
    <property type="entry name" value="SERINE_THREONINE-PROTEIN KINASE HASPIN"/>
    <property type="match status" value="1"/>
</dbReference>
<dbReference type="PANTHER" id="PTHR24419">
    <property type="entry name" value="INTERLEUKIN-1 RECEPTOR-ASSOCIATED KINASE"/>
    <property type="match status" value="1"/>
</dbReference>
<evidence type="ECO:0000256" key="14">
    <source>
        <dbReference type="ARBA" id="ARBA00023212"/>
    </source>
</evidence>
<dbReference type="Gene3D" id="1.10.510.10">
    <property type="entry name" value="Transferase(Phosphotransferase) domain 1"/>
    <property type="match status" value="1"/>
</dbReference>
<evidence type="ECO:0000313" key="25">
    <source>
        <dbReference type="Proteomes" id="UP000694620"/>
    </source>
</evidence>
<evidence type="ECO:0000256" key="1">
    <source>
        <dbReference type="ARBA" id="ARBA00001946"/>
    </source>
</evidence>
<dbReference type="SMART" id="SM01331">
    <property type="entry name" value="DUF3635"/>
    <property type="match status" value="1"/>
</dbReference>
<comment type="subcellular location">
    <subcellularLocation>
        <location evidence="4">Chromosome</location>
    </subcellularLocation>
    <subcellularLocation>
        <location evidence="3">Cytoplasm</location>
        <location evidence="3">Cytoskeleton</location>
        <location evidence="3">Spindle</location>
    </subcellularLocation>
    <subcellularLocation>
        <location evidence="2">Nucleus</location>
    </subcellularLocation>
</comment>
<dbReference type="Proteomes" id="UP000694620">
    <property type="component" value="Chromosome 5"/>
</dbReference>
<dbReference type="GO" id="GO:1901991">
    <property type="term" value="P:negative regulation of mitotic cell cycle phase transition"/>
    <property type="evidence" value="ECO:0007669"/>
    <property type="project" value="UniProtKB-ARBA"/>
</dbReference>
<evidence type="ECO:0000256" key="4">
    <source>
        <dbReference type="ARBA" id="ARBA00004286"/>
    </source>
</evidence>
<dbReference type="InterPro" id="IPR011009">
    <property type="entry name" value="Kinase-like_dom_sf"/>
</dbReference>
<reference evidence="24" key="3">
    <citation type="submission" date="2025-09" db="UniProtKB">
        <authorList>
            <consortium name="Ensembl"/>
        </authorList>
    </citation>
    <scope>IDENTIFICATION</scope>
</reference>
<evidence type="ECO:0000256" key="5">
    <source>
        <dbReference type="ARBA" id="ARBA00012513"/>
    </source>
</evidence>
<evidence type="ECO:0000256" key="22">
    <source>
        <dbReference type="SAM" id="MobiDB-lite"/>
    </source>
</evidence>
<dbReference type="InterPro" id="IPR000719">
    <property type="entry name" value="Prot_kinase_dom"/>
</dbReference>
<keyword evidence="12" id="KW-0418">Kinase</keyword>
<evidence type="ECO:0000256" key="6">
    <source>
        <dbReference type="ARBA" id="ARBA00022454"/>
    </source>
</evidence>
<dbReference type="GeneTree" id="ENSGT00390000013015"/>
<organism evidence="24 25">
    <name type="scientific">Erpetoichthys calabaricus</name>
    <name type="common">Rope fish</name>
    <name type="synonym">Calamoichthys calabaricus</name>
    <dbReference type="NCBI Taxonomy" id="27687"/>
    <lineage>
        <taxon>Eukaryota</taxon>
        <taxon>Metazoa</taxon>
        <taxon>Chordata</taxon>
        <taxon>Craniata</taxon>
        <taxon>Vertebrata</taxon>
        <taxon>Euteleostomi</taxon>
        <taxon>Actinopterygii</taxon>
        <taxon>Polypteriformes</taxon>
        <taxon>Polypteridae</taxon>
        <taxon>Erpetoichthys</taxon>
    </lineage>
</organism>
<dbReference type="EC" id="2.7.11.1" evidence="5"/>
<comment type="function">
    <text evidence="18">Serine/threonine-protein kinase that phosphorylates histone H3 at 'Thr-3' (H3T3ph) during mitosis. May act through H3T3ph to both position and modulate activation of AURKB and other components of the chromosomal passenger complex (CPC) at centromeres to ensure proper chromatid cohesion, metaphase alignment and normal progression through the cell cycle.</text>
</comment>
<evidence type="ECO:0000256" key="21">
    <source>
        <dbReference type="PROSITE-ProRule" id="PRU10141"/>
    </source>
</evidence>
<evidence type="ECO:0000256" key="7">
    <source>
        <dbReference type="ARBA" id="ARBA00022490"/>
    </source>
</evidence>
<evidence type="ECO:0000256" key="19">
    <source>
        <dbReference type="ARBA" id="ARBA00069281"/>
    </source>
</evidence>
<proteinExistence type="predicted"/>
<feature type="region of interest" description="Disordered" evidence="22">
    <location>
        <begin position="426"/>
        <end position="445"/>
    </location>
</feature>
<reference evidence="24" key="2">
    <citation type="submission" date="2025-08" db="UniProtKB">
        <authorList>
            <consortium name="Ensembl"/>
        </authorList>
    </citation>
    <scope>IDENTIFICATION</scope>
</reference>
<keyword evidence="10" id="KW-0808">Transferase</keyword>
<keyword evidence="14" id="KW-0206">Cytoskeleton</keyword>
<dbReference type="Pfam" id="PF12330">
    <property type="entry name" value="Haspin_kinase"/>
    <property type="match status" value="1"/>
</dbReference>
<dbReference type="InterPro" id="IPR017441">
    <property type="entry name" value="Protein_kinase_ATP_BS"/>
</dbReference>
<dbReference type="PROSITE" id="PS00107">
    <property type="entry name" value="PROTEIN_KINASE_ATP"/>
    <property type="match status" value="1"/>
</dbReference>
<name>A0A8C4X4G8_ERPCA</name>
<keyword evidence="9" id="KW-0597">Phosphoprotein</keyword>
<dbReference type="SUPFAM" id="SSF56112">
    <property type="entry name" value="Protein kinase-like (PK-like)"/>
    <property type="match status" value="1"/>
</dbReference>
<dbReference type="SMART" id="SM00220">
    <property type="entry name" value="S_TKc"/>
    <property type="match status" value="1"/>
</dbReference>
<keyword evidence="11 21" id="KW-0547">Nucleotide-binding</keyword>
<dbReference type="GO" id="GO:0005694">
    <property type="term" value="C:chromosome"/>
    <property type="evidence" value="ECO:0007669"/>
    <property type="project" value="UniProtKB-SubCell"/>
</dbReference>
<dbReference type="AlphaFoldDB" id="A0A8C4X4G8"/>
<evidence type="ECO:0000256" key="10">
    <source>
        <dbReference type="ARBA" id="ARBA00022679"/>
    </source>
</evidence>
<dbReference type="GO" id="GO:0005524">
    <property type="term" value="F:ATP binding"/>
    <property type="evidence" value="ECO:0007669"/>
    <property type="project" value="UniProtKB-UniRule"/>
</dbReference>
<keyword evidence="8" id="KW-0723">Serine/threonine-protein kinase</keyword>
<evidence type="ECO:0000256" key="12">
    <source>
        <dbReference type="ARBA" id="ARBA00022777"/>
    </source>
</evidence>
<keyword evidence="25" id="KW-1185">Reference proteome</keyword>
<dbReference type="GO" id="GO:0051276">
    <property type="term" value="P:chromosome organization"/>
    <property type="evidence" value="ECO:0007669"/>
    <property type="project" value="UniProtKB-ARBA"/>
</dbReference>
<dbReference type="GO" id="GO:0005819">
    <property type="term" value="C:spindle"/>
    <property type="evidence" value="ECO:0007669"/>
    <property type="project" value="UniProtKB-SubCell"/>
</dbReference>
<comment type="catalytic activity">
    <reaction evidence="17">
        <text>L-seryl-[protein] + ATP = O-phospho-L-seryl-[protein] + ADP + H(+)</text>
        <dbReference type="Rhea" id="RHEA:17989"/>
        <dbReference type="Rhea" id="RHEA-COMP:9863"/>
        <dbReference type="Rhea" id="RHEA-COMP:11604"/>
        <dbReference type="ChEBI" id="CHEBI:15378"/>
        <dbReference type="ChEBI" id="CHEBI:29999"/>
        <dbReference type="ChEBI" id="CHEBI:30616"/>
        <dbReference type="ChEBI" id="CHEBI:83421"/>
        <dbReference type="ChEBI" id="CHEBI:456216"/>
        <dbReference type="EC" id="2.7.11.1"/>
    </reaction>
</comment>
<dbReference type="Ensembl" id="ENSECRT00000004899.1">
    <property type="protein sequence ID" value="ENSECRP00000004817.1"/>
    <property type="gene ID" value="ENSECRG00000003262.1"/>
</dbReference>
<sequence>MKMSPFKKNGIMSFKTYGKQKQKSEKWILPDRRAIFSSSSSDISYSFEEDKCPAHVKTRKKASTAKVIKPKDNGKLQAGAILRVKNREKDLAEEVILHSSSGKENRTYSSGLTVIDKSVGKNDNSPSKQDFPVGVAEKIVNFSKRPLRSCRVKDARLPRSAKQKALDHIKMSSGFDDVKTDEEEDLLYKQKTFPRSKEIKDVEKVIQSDSSVFVPPTPLQRFVTRRRKIVKRNKTAANKGPWDSAFKQSISHFLGSSMKESIPTYIQKNTSNCPVNLSSENSVEVCSFQREVNKEMFDLNKTRFKSPIERVLTKRAFKRPVVCSTPSVVLKSGQQVNEPSLSDISFGNDENEYMKFNGNMIRRQRNNLKNTGHIMYPEEQSPAFILRSTKSTLEIISQNGHCSFSNISQLSKDLFSDVSSSFIESQSERAQLEEKTDKGDNHRPLGSEKYLESHLDLAYNSKCRLSASEPVVCFERGDTFNFIEKNALQPVILLEKLDKSQLTINQKELSSKSLKTQHEFHSRSSTEHLYSVIDDSVDGLLISNEKSNVHLPLPASTTAQELKTQSTITVSSQVVKTNEKLGLEMDHLPISLQHNSDTTDFVNSGNNMQDVNLIKRRCLSLQPVVLLEYASIPPYLIKQNVGCEQELESRQGRMSGYIEKQQDISKIDQMALTNSSIMDNLSGFNSLISEELFIDYTGDLVNGESLEKNLATKFINSSRGKLAACKRLTSQHPISALNASQHTNMGSSQVSNYLSCSKLEKIAPEDVLKEVTKEKTKTVRKVCVSGFSANRWSKNDRKKKRKKTWKSNVSSASNANFSLTDFGLKKYQKKSNSETTLGDCFLNIKDVSLMATPKSFGFQALLSTHSWSRLKAALSIHKKKIAVFTPKKLNLSCLDTSTNLLKTNFDLTAESLSHFSGNISLLNSPNSMCDISDAEKVYHECKQEGPISFEECLSSNKLKQCKKIGEGAFGEVFCTTNNNDELVALKIIPIEGKDIVNGENQKMFGEILHEIIISKELSSLKERKHNRSDGFITLHSLHCVKGSYPEPLLKAWDAFDKERQSENDRPDFFGNDQLFLVLEFEFGGSDLENMQKKLPSLITAKSILHQVTAALAVAEQAFCFEHRDLHWGNILVKKTNNVKEEYMLNGTKRNLTTHGYHVNLIDYTLSRLEIDGLTVSCDISSDEALFMGQGDYQFDIYRKMRKENNNSWSEYHPHSNVLWLHYLTDKLLHLNYKTKARTSALRALKKSIEQFYQDVLKYESAMDVLQHSSLFQESQ</sequence>
<dbReference type="GO" id="GO:0000278">
    <property type="term" value="P:mitotic cell cycle"/>
    <property type="evidence" value="ECO:0007669"/>
    <property type="project" value="TreeGrafter"/>
</dbReference>
<evidence type="ECO:0000256" key="3">
    <source>
        <dbReference type="ARBA" id="ARBA00004186"/>
    </source>
</evidence>
<accession>A0A8C4X4G8</accession>
<dbReference type="Gene3D" id="3.30.200.20">
    <property type="entry name" value="Phosphorylase Kinase, domain 1"/>
    <property type="match status" value="1"/>
</dbReference>
<dbReference type="GO" id="GO:0072354">
    <property type="term" value="F:histone H3T3 kinase activity"/>
    <property type="evidence" value="ECO:0007669"/>
    <property type="project" value="TreeGrafter"/>
</dbReference>
<protein>
    <recommendedName>
        <fullName evidence="19">Serine/threonine-protein kinase haspin</fullName>
        <ecNumber evidence="5">2.7.11.1</ecNumber>
    </recommendedName>
    <alternativeName>
        <fullName evidence="20">Germ cell-specific gene 2 protein</fullName>
    </alternativeName>
</protein>
<evidence type="ECO:0000256" key="20">
    <source>
        <dbReference type="ARBA" id="ARBA00081741"/>
    </source>
</evidence>
<evidence type="ECO:0000256" key="18">
    <source>
        <dbReference type="ARBA" id="ARBA00053811"/>
    </source>
</evidence>
<dbReference type="FunFam" id="1.10.510.10:FF:000401">
    <property type="entry name" value="serine/threonine-protein kinase haspin"/>
    <property type="match status" value="1"/>
</dbReference>
<evidence type="ECO:0000259" key="23">
    <source>
        <dbReference type="PROSITE" id="PS50011"/>
    </source>
</evidence>
<evidence type="ECO:0000313" key="24">
    <source>
        <dbReference type="Ensembl" id="ENSECRP00000004817.1"/>
    </source>
</evidence>
<evidence type="ECO:0000256" key="13">
    <source>
        <dbReference type="ARBA" id="ARBA00022840"/>
    </source>
</evidence>
<comment type="catalytic activity">
    <reaction evidence="16">
        <text>L-threonyl-[protein] + ATP = O-phospho-L-threonyl-[protein] + ADP + H(+)</text>
        <dbReference type="Rhea" id="RHEA:46608"/>
        <dbReference type="Rhea" id="RHEA-COMP:11060"/>
        <dbReference type="Rhea" id="RHEA-COMP:11605"/>
        <dbReference type="ChEBI" id="CHEBI:15378"/>
        <dbReference type="ChEBI" id="CHEBI:30013"/>
        <dbReference type="ChEBI" id="CHEBI:30616"/>
        <dbReference type="ChEBI" id="CHEBI:61977"/>
        <dbReference type="ChEBI" id="CHEBI:456216"/>
        <dbReference type="EC" id="2.7.11.1"/>
    </reaction>
</comment>
<keyword evidence="15" id="KW-0539">Nucleus</keyword>
<keyword evidence="13 21" id="KW-0067">ATP-binding</keyword>
<dbReference type="InterPro" id="IPR024604">
    <property type="entry name" value="GSG2_C"/>
</dbReference>
<reference evidence="24" key="1">
    <citation type="submission" date="2021-06" db="EMBL/GenBank/DDBJ databases">
        <authorList>
            <consortium name="Wellcome Sanger Institute Data Sharing"/>
        </authorList>
    </citation>
    <scope>NUCLEOTIDE SEQUENCE [LARGE SCALE GENOMIC DNA]</scope>
</reference>
<feature type="domain" description="Protein kinase" evidence="23">
    <location>
        <begin position="958"/>
        <end position="1275"/>
    </location>
</feature>
<dbReference type="GO" id="GO:0005634">
    <property type="term" value="C:nucleus"/>
    <property type="evidence" value="ECO:0007669"/>
    <property type="project" value="UniProtKB-SubCell"/>
</dbReference>
<keyword evidence="6" id="KW-0158">Chromosome</keyword>
<dbReference type="GO" id="GO:0005737">
    <property type="term" value="C:cytoplasm"/>
    <property type="evidence" value="ECO:0007669"/>
    <property type="project" value="TreeGrafter"/>
</dbReference>
<gene>
    <name evidence="24" type="primary">haspin</name>
</gene>
<evidence type="ECO:0000256" key="11">
    <source>
        <dbReference type="ARBA" id="ARBA00022741"/>
    </source>
</evidence>
<evidence type="ECO:0000256" key="9">
    <source>
        <dbReference type="ARBA" id="ARBA00022553"/>
    </source>
</evidence>
<evidence type="ECO:0000256" key="8">
    <source>
        <dbReference type="ARBA" id="ARBA00022527"/>
    </source>
</evidence>
<evidence type="ECO:0000256" key="15">
    <source>
        <dbReference type="ARBA" id="ARBA00023242"/>
    </source>
</evidence>